<evidence type="ECO:0000256" key="9">
    <source>
        <dbReference type="ARBA" id="ARBA00023015"/>
    </source>
</evidence>
<organism evidence="15 16">
    <name type="scientific">Coniochaeta ligniaria NRRL 30616</name>
    <dbReference type="NCBI Taxonomy" id="1408157"/>
    <lineage>
        <taxon>Eukaryota</taxon>
        <taxon>Fungi</taxon>
        <taxon>Dikarya</taxon>
        <taxon>Ascomycota</taxon>
        <taxon>Pezizomycotina</taxon>
        <taxon>Sordariomycetes</taxon>
        <taxon>Sordariomycetidae</taxon>
        <taxon>Coniochaetales</taxon>
        <taxon>Coniochaetaceae</taxon>
        <taxon>Coniochaeta</taxon>
    </lineage>
</organism>
<evidence type="ECO:0000256" key="8">
    <source>
        <dbReference type="ARBA" id="ARBA00022895"/>
    </source>
</evidence>
<name>A0A1J7IEK2_9PEZI</name>
<dbReference type="GO" id="GO:0000781">
    <property type="term" value="C:chromosome, telomeric region"/>
    <property type="evidence" value="ECO:0007669"/>
    <property type="project" value="UniProtKB-SubCell"/>
</dbReference>
<feature type="compositionally biased region" description="Basic and acidic residues" evidence="14">
    <location>
        <begin position="69"/>
        <end position="89"/>
    </location>
</feature>
<dbReference type="STRING" id="1408157.A0A1J7IEK2"/>
<dbReference type="GO" id="GO:0005634">
    <property type="term" value="C:nucleus"/>
    <property type="evidence" value="ECO:0007669"/>
    <property type="project" value="UniProtKB-SubCell"/>
</dbReference>
<keyword evidence="16" id="KW-1185">Reference proteome</keyword>
<evidence type="ECO:0000256" key="4">
    <source>
        <dbReference type="ARBA" id="ARBA00011534"/>
    </source>
</evidence>
<dbReference type="Proteomes" id="UP000182658">
    <property type="component" value="Unassembled WGS sequence"/>
</dbReference>
<feature type="region of interest" description="Disordered" evidence="14">
    <location>
        <begin position="69"/>
        <end position="106"/>
    </location>
</feature>
<keyword evidence="7" id="KW-0819">tRNA processing</keyword>
<comment type="subcellular location">
    <subcellularLocation>
        <location evidence="2">Chromosome</location>
        <location evidence="2">Telomere</location>
    </subcellularLocation>
    <subcellularLocation>
        <location evidence="1">Nucleus</location>
    </subcellularLocation>
</comment>
<comment type="similarity">
    <text evidence="3">Belongs to the GON7 family.</text>
</comment>
<gene>
    <name evidence="15" type="ORF">CONLIGDRAFT_506674</name>
</gene>
<dbReference type="OrthoDB" id="2288868at2759"/>
<keyword evidence="12" id="KW-0539">Nucleus</keyword>
<evidence type="ECO:0000256" key="13">
    <source>
        <dbReference type="ARBA" id="ARBA00025393"/>
    </source>
</evidence>
<evidence type="ECO:0000256" key="1">
    <source>
        <dbReference type="ARBA" id="ARBA00004123"/>
    </source>
</evidence>
<keyword evidence="9" id="KW-0805">Transcription regulation</keyword>
<dbReference type="EMBL" id="KV875101">
    <property type="protein sequence ID" value="OIW25829.1"/>
    <property type="molecule type" value="Genomic_DNA"/>
</dbReference>
<dbReference type="InterPro" id="IPR014849">
    <property type="entry name" value="EKC/KEOPS_Gon7"/>
</dbReference>
<accession>A0A1J7IEK2</accession>
<dbReference type="Pfam" id="PF08738">
    <property type="entry name" value="Gon7"/>
    <property type="match status" value="1"/>
</dbReference>
<reference evidence="15 16" key="1">
    <citation type="submission" date="2016-10" db="EMBL/GenBank/DDBJ databases">
        <title>Draft genome sequence of Coniochaeta ligniaria NRRL30616, a lignocellulolytic fungus for bioabatement of inhibitors in plant biomass hydrolysates.</title>
        <authorList>
            <consortium name="DOE Joint Genome Institute"/>
            <person name="Jimenez D.J."/>
            <person name="Hector R.E."/>
            <person name="Riley R."/>
            <person name="Sun H."/>
            <person name="Grigoriev I.V."/>
            <person name="Van Elsas J.D."/>
            <person name="Nichols N.N."/>
        </authorList>
    </citation>
    <scope>NUCLEOTIDE SEQUENCE [LARGE SCALE GENOMIC DNA]</scope>
    <source>
        <strain evidence="15 16">NRRL 30616</strain>
    </source>
</reference>
<keyword evidence="11" id="KW-0804">Transcription</keyword>
<dbReference type="GO" id="GO:0008033">
    <property type="term" value="P:tRNA processing"/>
    <property type="evidence" value="ECO:0007669"/>
    <property type="project" value="UniProtKB-KW"/>
</dbReference>
<keyword evidence="10" id="KW-0010">Activator</keyword>
<evidence type="ECO:0000313" key="16">
    <source>
        <dbReference type="Proteomes" id="UP000182658"/>
    </source>
</evidence>
<evidence type="ECO:0000313" key="15">
    <source>
        <dbReference type="EMBL" id="OIW25829.1"/>
    </source>
</evidence>
<evidence type="ECO:0000256" key="6">
    <source>
        <dbReference type="ARBA" id="ARBA00022454"/>
    </source>
</evidence>
<dbReference type="AlphaFoldDB" id="A0A1J7IEK2"/>
<comment type="subunit">
    <text evidence="4">Component of the EKC/KEOPS complex composed of at least BUD32, CGI121, GON7, KAE1 and PCC1; the whole complex dimerizes.</text>
</comment>
<evidence type="ECO:0000256" key="11">
    <source>
        <dbReference type="ARBA" id="ARBA00023163"/>
    </source>
</evidence>
<comment type="function">
    <text evidence="13">Component of the EKC/KEOPS complex that is required for the formation of a threonylcarbamoyl group on adenosine at position 37 (t(6)A37) in tRNAs that read codons beginning with adenine. The complex is probably involved in the transfer of the threonylcarbamoyl moiety of threonylcarbamoyl-AMP (TC-AMP) to the N6 group of A37. GON7 likely plays a supporting role to the catalytic subunit KAE1 in the complex. The EKC/KEOPS complex also promotes both telomere uncapping and telomere elongation. The complex is required for efficient recruitment of transcriptional coactivators.</text>
</comment>
<evidence type="ECO:0000256" key="7">
    <source>
        <dbReference type="ARBA" id="ARBA00022694"/>
    </source>
</evidence>
<evidence type="ECO:0000256" key="10">
    <source>
        <dbReference type="ARBA" id="ARBA00023159"/>
    </source>
</evidence>
<evidence type="ECO:0000256" key="12">
    <source>
        <dbReference type="ARBA" id="ARBA00023242"/>
    </source>
</evidence>
<evidence type="ECO:0000256" key="2">
    <source>
        <dbReference type="ARBA" id="ARBA00004574"/>
    </source>
</evidence>
<feature type="compositionally biased region" description="Acidic residues" evidence="14">
    <location>
        <begin position="90"/>
        <end position="106"/>
    </location>
</feature>
<dbReference type="InParanoid" id="A0A1J7IEK2"/>
<sequence length="106" mass="11589">MATPNGDAAAPAKQHVFSATYQSGTNEPFSFSQTFQAPDATDVEQKTSYLAGLRAAVVDTQEKVNKELTARMDEDKARDATGQKIADVDEAKEEENYGEEVVEEEE</sequence>
<keyword evidence="6" id="KW-0158">Chromosome</keyword>
<protein>
    <recommendedName>
        <fullName evidence="5">EKC/KEOPS complex subunit GON7</fullName>
    </recommendedName>
</protein>
<evidence type="ECO:0000256" key="3">
    <source>
        <dbReference type="ARBA" id="ARBA00008529"/>
    </source>
</evidence>
<evidence type="ECO:0000256" key="14">
    <source>
        <dbReference type="SAM" id="MobiDB-lite"/>
    </source>
</evidence>
<evidence type="ECO:0000256" key="5">
    <source>
        <dbReference type="ARBA" id="ARBA00019746"/>
    </source>
</evidence>
<proteinExistence type="inferred from homology"/>
<keyword evidence="8" id="KW-0779">Telomere</keyword>